<dbReference type="RefSeq" id="WP_264325487.1">
    <property type="nucleotide sequence ID" value="NZ_JADEXQ010000040.1"/>
</dbReference>
<accession>A0A928VN38</accession>
<evidence type="ECO:0000313" key="2">
    <source>
        <dbReference type="Proteomes" id="UP000625316"/>
    </source>
</evidence>
<reference evidence="1" key="1">
    <citation type="submission" date="2020-10" db="EMBL/GenBank/DDBJ databases">
        <authorList>
            <person name="Castelo-Branco R."/>
            <person name="Eusebio N."/>
            <person name="Adriana R."/>
            <person name="Vieira A."/>
            <person name="Brugerolle De Fraissinette N."/>
            <person name="Rezende De Castro R."/>
            <person name="Schneider M.P."/>
            <person name="Vasconcelos V."/>
            <person name="Leao P.N."/>
        </authorList>
    </citation>
    <scope>NUCLEOTIDE SEQUENCE</scope>
    <source>
        <strain evidence="1">LEGE 11480</strain>
    </source>
</reference>
<organism evidence="1 2">
    <name type="scientific">Romeriopsis navalis LEGE 11480</name>
    <dbReference type="NCBI Taxonomy" id="2777977"/>
    <lineage>
        <taxon>Bacteria</taxon>
        <taxon>Bacillati</taxon>
        <taxon>Cyanobacteriota</taxon>
        <taxon>Cyanophyceae</taxon>
        <taxon>Leptolyngbyales</taxon>
        <taxon>Leptolyngbyaceae</taxon>
        <taxon>Romeriopsis</taxon>
        <taxon>Romeriopsis navalis</taxon>
    </lineage>
</organism>
<dbReference type="Proteomes" id="UP000625316">
    <property type="component" value="Unassembled WGS sequence"/>
</dbReference>
<protein>
    <submittedName>
        <fullName evidence="1">Type II toxin-antitoxin system Phd/YefM family antitoxin</fullName>
    </submittedName>
</protein>
<keyword evidence="2" id="KW-1185">Reference proteome</keyword>
<dbReference type="EMBL" id="JADEXQ010000040">
    <property type="protein sequence ID" value="MBE9030657.1"/>
    <property type="molecule type" value="Genomic_DNA"/>
</dbReference>
<dbReference type="AlphaFoldDB" id="A0A928VN38"/>
<evidence type="ECO:0000313" key="1">
    <source>
        <dbReference type="EMBL" id="MBE9030657.1"/>
    </source>
</evidence>
<sequence length="94" mass="10309">MRAIETLGTLDAQGHIQLDNPQPQAKRSRVRIIMLLDEENNVDQGQPASPITQDPIQISAQPRIPGQDSGKVTIADDFNAPLPETVLNDFLNPL</sequence>
<gene>
    <name evidence="1" type="ORF">IQ266_13035</name>
</gene>
<proteinExistence type="predicted"/>
<comment type="caution">
    <text evidence="1">The sequence shown here is derived from an EMBL/GenBank/DDBJ whole genome shotgun (WGS) entry which is preliminary data.</text>
</comment>
<name>A0A928VN38_9CYAN</name>